<dbReference type="CDD" id="cd05233">
    <property type="entry name" value="SDR_c"/>
    <property type="match status" value="1"/>
</dbReference>
<sequence>MTTPFTDQVAIVTGAGGGIGAALAQALLDAGARVLLTDLDQTKLDDQAEALATTYRDRFVTVAGNAASLEDIRGFRRTAHETFEVEAIDLYVANAGIAGAPGLEVSDEDWNKAIEINVMAHVRAAQVFIPDWIERGSGHFLSTASAAGLLTQIGSAVYAVTKHAAVSFAEWLSITYGHQGIDVSCLCPLGVNTDLLMDLASADDASRAAHQSVTASAEVLSPEQVAEHTLAALERKDFLILPHEQLKTYISRKNSDYPRWMEGMRRYQDTLLAATTSDS</sequence>
<comment type="similarity">
    <text evidence="1">Belongs to the short-chain dehydrogenases/reductases (SDR) family.</text>
</comment>
<dbReference type="InterPro" id="IPR002347">
    <property type="entry name" value="SDR_fam"/>
</dbReference>
<name>A0AAJ6AK74_9MICC</name>
<dbReference type="EMBL" id="CP122566">
    <property type="protein sequence ID" value="WGH92408.1"/>
    <property type="molecule type" value="Genomic_DNA"/>
</dbReference>
<dbReference type="RefSeq" id="WP_279674522.1">
    <property type="nucleotide sequence ID" value="NZ_CP122566.1"/>
</dbReference>
<evidence type="ECO:0000256" key="2">
    <source>
        <dbReference type="ARBA" id="ARBA00023002"/>
    </source>
</evidence>
<keyword evidence="2 3" id="KW-0560">Oxidoreductase</keyword>
<dbReference type="Proteomes" id="UP001224674">
    <property type="component" value="Chromosome"/>
</dbReference>
<dbReference type="InterPro" id="IPR020904">
    <property type="entry name" value="Sc_DH/Rdtase_CS"/>
</dbReference>
<accession>A0AAJ6AK74</accession>
<evidence type="ECO:0000313" key="3">
    <source>
        <dbReference type="EMBL" id="WGH92408.1"/>
    </source>
</evidence>
<dbReference type="GO" id="GO:0016491">
    <property type="term" value="F:oxidoreductase activity"/>
    <property type="evidence" value="ECO:0007669"/>
    <property type="project" value="UniProtKB-KW"/>
</dbReference>
<dbReference type="GO" id="GO:0016020">
    <property type="term" value="C:membrane"/>
    <property type="evidence" value="ECO:0007669"/>
    <property type="project" value="TreeGrafter"/>
</dbReference>
<dbReference type="Gene3D" id="3.40.50.720">
    <property type="entry name" value="NAD(P)-binding Rossmann-like Domain"/>
    <property type="match status" value="1"/>
</dbReference>
<dbReference type="PROSITE" id="PS00061">
    <property type="entry name" value="ADH_SHORT"/>
    <property type="match status" value="1"/>
</dbReference>
<proteinExistence type="inferred from homology"/>
<dbReference type="PANTHER" id="PTHR44196:SF1">
    <property type="entry name" value="DEHYDROGENASE_REDUCTASE SDR FAMILY MEMBER 7B"/>
    <property type="match status" value="1"/>
</dbReference>
<dbReference type="Pfam" id="PF00106">
    <property type="entry name" value="adh_short"/>
    <property type="match status" value="1"/>
</dbReference>
<dbReference type="PANTHER" id="PTHR44196">
    <property type="entry name" value="DEHYDROGENASE/REDUCTASE SDR FAMILY MEMBER 7B"/>
    <property type="match status" value="1"/>
</dbReference>
<keyword evidence="4" id="KW-1185">Reference proteome</keyword>
<gene>
    <name evidence="3" type="ORF">QDX21_08760</name>
</gene>
<evidence type="ECO:0000256" key="1">
    <source>
        <dbReference type="ARBA" id="ARBA00006484"/>
    </source>
</evidence>
<reference evidence="3 4" key="1">
    <citation type="submission" date="2023-03" db="EMBL/GenBank/DDBJ databases">
        <title>Complete genome sequences of several Auritidibacter ignavus strains isolated from ear infections.</title>
        <authorList>
            <person name="Baehr T."/>
            <person name="Baumhoegger A.M."/>
        </authorList>
    </citation>
    <scope>NUCLEOTIDE SEQUENCE [LARGE SCALE GENOMIC DNA]</scope>
    <source>
        <strain evidence="3 4">BABAE-6</strain>
    </source>
</reference>
<dbReference type="InterPro" id="IPR036291">
    <property type="entry name" value="NAD(P)-bd_dom_sf"/>
</dbReference>
<organism evidence="3 4">
    <name type="scientific">Auritidibacter ignavus</name>
    <dbReference type="NCBI Taxonomy" id="678932"/>
    <lineage>
        <taxon>Bacteria</taxon>
        <taxon>Bacillati</taxon>
        <taxon>Actinomycetota</taxon>
        <taxon>Actinomycetes</taxon>
        <taxon>Micrococcales</taxon>
        <taxon>Micrococcaceae</taxon>
        <taxon>Auritidibacter</taxon>
    </lineage>
</organism>
<protein>
    <submittedName>
        <fullName evidence="3">SDR family NAD(P)-dependent oxidoreductase</fullName>
        <ecNumber evidence="3">1.-.-.-</ecNumber>
    </submittedName>
</protein>
<dbReference type="EC" id="1.-.-.-" evidence="3"/>
<evidence type="ECO:0000313" key="4">
    <source>
        <dbReference type="Proteomes" id="UP001224674"/>
    </source>
</evidence>
<dbReference type="SUPFAM" id="SSF51735">
    <property type="entry name" value="NAD(P)-binding Rossmann-fold domains"/>
    <property type="match status" value="1"/>
</dbReference>
<dbReference type="PRINTS" id="PR00081">
    <property type="entry name" value="GDHRDH"/>
</dbReference>
<dbReference type="AlphaFoldDB" id="A0AAJ6AK74"/>